<feature type="compositionally biased region" description="Basic and acidic residues" evidence="1">
    <location>
        <begin position="659"/>
        <end position="671"/>
    </location>
</feature>
<dbReference type="Proteomes" id="UP001344447">
    <property type="component" value="Unassembled WGS sequence"/>
</dbReference>
<gene>
    <name evidence="4" type="ORF">RB653_008875</name>
</gene>
<protein>
    <recommendedName>
        <fullName evidence="3">TmcB/TmcC TPR repeats domain-containing protein</fullName>
    </recommendedName>
</protein>
<dbReference type="SMART" id="SM00386">
    <property type="entry name" value="HAT"/>
    <property type="match status" value="2"/>
</dbReference>
<feature type="region of interest" description="Disordered" evidence="1">
    <location>
        <begin position="659"/>
        <end position="683"/>
    </location>
</feature>
<keyword evidence="2" id="KW-0472">Membrane</keyword>
<dbReference type="InterPro" id="IPR052994">
    <property type="entry name" value="Tiny_macrocysts_regulators"/>
</dbReference>
<feature type="domain" description="TmcB/TmcC TPR repeats" evidence="3">
    <location>
        <begin position="496"/>
        <end position="618"/>
    </location>
</feature>
<sequence length="1395" mass="157951">MSSHKTSSKSSSSNSSMSMILGFSKSLEKGSFGVLYAMIKGNTFPRILTIISLLIEFCQLSSFGFKHQYPWGGDAGYYLKRIMSPISHPSDVIGYSGFTIFYWIVIGLMLLGFLNIWYVAYQFYRGKIANIWVIRTLRWFVSTTVAVLFIPIISLLLIGLDCEYTSKGAYLRKFGGEDIYCYKGSNLPIAIISIIFITFFSQVGFTSSATYYEYDPNVKSRFAKPHARFDVIILFVKLILALLNSLVDFVPWLTSIVFFILSLALLLGSILVLPYNNQRLNQVKSGFYATVFWVSFMTLVTMGIDDETSPATCYVAIVGAFFAFPVGYFSNRFFYKFLCSKVDQLRIPSTLSTMDLHENKDKENDKFETHTSRVTWGRQPVTLGSKRQIILPFFGSKFAFAFFVEIMARKLLRGNNEGVSSSPIELIERANNLYQCGLQYFPNSDILWMAYCNFLFTVRKDRHIGYAALEKLRRMNPSFDVRFFIYQRDKEREQIMDSDLRGPEHNGKIQDFVSYMEFKKLYYGAKRHHIKCLTYIKKFWGLLLHETVDLNRLSDLSGRIATTENKANESYERLLALNPNSVRVLRDYSQFLEEVVKDKESSYKLQKKAEAIEEIMSKSQTTDFKTIDIKNLEDSDTEVDQVLKQEPNAIQMAKIDADIEKSGSSKSKDDSSESSSSSKGRSNKYKEFQQSNAINKLSWLMIGTTACCIIFLIVVLVVFRGLAVKHTNSYQGILSITDCATEAVSIAISLNTMQAYALAAGTPAFSYEAAAQQIKILSAQNDRSIIIMKNIHDAIYWGEGNPAAYVGDNLSTLKDRNGIDIFDIGSSVFTFDQFNRSNTVLDNSKMIKIYSEPSVNMTILVAPPGTNTTTRYSQSYNAWKAGNAFIESAIIANKLTVEGLKNASTNTDLKFVILNAPTNIPDIYLKIQQAYIDSLVENIMNTLNTILYVWLAIFGFLVVIGAVLFRPIVRKITREKIRTLVLFSLAPRDVVIKLSTKKIKMVSLDSGSERDNLFDTTDDDGDHDHLHDGETMPAERKKNDDMVSINITDPTGATTLSLSPTDPRKRSQSSDNEVENRSTGQFGDRRPLMDSTGVLASTNLNNRGTLSNRSNDETKALSEEENKDLYNKKYGWDGKSKRNLNKKSLRSVLRRLHWSYVLAIFLLFGFITMGIWVSFTVVFNNSQSGYTLGKSCTRALNSRIINYYVAELYTFDNDAGEAEAMEAVSDLQTNHQSLPYLEQVRPLMEGSSGCWMLDQSSCIPSNSIYYKDVSTGLDWLIDQYTKHSVSLFNTASADLSTSPELAWMQAIGSTVMFQGLDTATFTYFEYYLTQQDWATKVLTSILAVSCVLLLIIYLVLFRPFMNHLRIQHIHTLALLRLAPDDIRYMEVSDKVIDED</sequence>
<feature type="compositionally biased region" description="Basic and acidic residues" evidence="1">
    <location>
        <begin position="1110"/>
        <end position="1120"/>
    </location>
</feature>
<feature type="compositionally biased region" description="Polar residues" evidence="1">
    <location>
        <begin position="1045"/>
        <end position="1060"/>
    </location>
</feature>
<reference evidence="4 5" key="1">
    <citation type="submission" date="2023-11" db="EMBL/GenBank/DDBJ databases">
        <title>Dfirmibasis_genome.</title>
        <authorList>
            <person name="Edelbroek B."/>
            <person name="Kjellin J."/>
            <person name="Jerlstrom-Hultqvist J."/>
            <person name="Soderbom F."/>
        </authorList>
    </citation>
    <scope>NUCLEOTIDE SEQUENCE [LARGE SCALE GENOMIC DNA]</scope>
    <source>
        <strain evidence="4 5">TNS-C-14</strain>
    </source>
</reference>
<feature type="transmembrane region" description="Helical" evidence="2">
    <location>
        <begin position="187"/>
        <end position="206"/>
    </location>
</feature>
<feature type="compositionally biased region" description="Polar residues" evidence="1">
    <location>
        <begin position="1094"/>
        <end position="1109"/>
    </location>
</feature>
<keyword evidence="2" id="KW-1133">Transmembrane helix</keyword>
<evidence type="ECO:0000313" key="4">
    <source>
        <dbReference type="EMBL" id="KAK5579196.1"/>
    </source>
</evidence>
<feature type="transmembrane region" description="Helical" evidence="2">
    <location>
        <begin position="1337"/>
        <end position="1357"/>
    </location>
</feature>
<keyword evidence="5" id="KW-1185">Reference proteome</keyword>
<feature type="compositionally biased region" description="Basic and acidic residues" evidence="1">
    <location>
        <begin position="1022"/>
        <end position="1041"/>
    </location>
</feature>
<name>A0AAN7YS35_9MYCE</name>
<keyword evidence="2" id="KW-0812">Transmembrane</keyword>
<dbReference type="PANTHER" id="PTHR31600">
    <property type="entry name" value="TINY MACROCYSTS PROTEIN B-RELATED"/>
    <property type="match status" value="1"/>
</dbReference>
<accession>A0AAN7YS35</accession>
<evidence type="ECO:0000313" key="5">
    <source>
        <dbReference type="Proteomes" id="UP001344447"/>
    </source>
</evidence>
<feature type="transmembrane region" description="Helical" evidence="2">
    <location>
        <begin position="285"/>
        <end position="303"/>
    </location>
</feature>
<feature type="transmembrane region" description="Helical" evidence="2">
    <location>
        <begin position="252"/>
        <end position="273"/>
    </location>
</feature>
<feature type="transmembrane region" description="Helical" evidence="2">
    <location>
        <begin position="1152"/>
        <end position="1175"/>
    </location>
</feature>
<proteinExistence type="predicted"/>
<feature type="transmembrane region" description="Helical" evidence="2">
    <location>
        <begin position="947"/>
        <end position="969"/>
    </location>
</feature>
<dbReference type="InterPro" id="IPR003107">
    <property type="entry name" value="HAT"/>
</dbReference>
<organism evidence="4 5">
    <name type="scientific">Dictyostelium firmibasis</name>
    <dbReference type="NCBI Taxonomy" id="79012"/>
    <lineage>
        <taxon>Eukaryota</taxon>
        <taxon>Amoebozoa</taxon>
        <taxon>Evosea</taxon>
        <taxon>Eumycetozoa</taxon>
        <taxon>Dictyostelia</taxon>
        <taxon>Dictyosteliales</taxon>
        <taxon>Dictyosteliaceae</taxon>
        <taxon>Dictyostelium</taxon>
    </lineage>
</organism>
<feature type="region of interest" description="Disordered" evidence="1">
    <location>
        <begin position="1010"/>
        <end position="1120"/>
    </location>
</feature>
<dbReference type="GO" id="GO:0006396">
    <property type="term" value="P:RNA processing"/>
    <property type="evidence" value="ECO:0007669"/>
    <property type="project" value="InterPro"/>
</dbReference>
<evidence type="ECO:0000256" key="1">
    <source>
        <dbReference type="SAM" id="MobiDB-lite"/>
    </source>
</evidence>
<evidence type="ECO:0000259" key="3">
    <source>
        <dbReference type="Pfam" id="PF25474"/>
    </source>
</evidence>
<feature type="transmembrane region" description="Helical" evidence="2">
    <location>
        <begin position="309"/>
        <end position="329"/>
    </location>
</feature>
<feature type="transmembrane region" description="Helical" evidence="2">
    <location>
        <begin position="100"/>
        <end position="124"/>
    </location>
</feature>
<comment type="caution">
    <text evidence="4">The sequence shown here is derived from an EMBL/GenBank/DDBJ whole genome shotgun (WGS) entry which is preliminary data.</text>
</comment>
<dbReference type="Pfam" id="PF25474">
    <property type="entry name" value="TPR_TmcB"/>
    <property type="match status" value="1"/>
</dbReference>
<dbReference type="InterPro" id="IPR057352">
    <property type="entry name" value="TPR_TmcB/C"/>
</dbReference>
<feature type="transmembrane region" description="Helical" evidence="2">
    <location>
        <begin position="47"/>
        <end position="65"/>
    </location>
</feature>
<feature type="transmembrane region" description="Helical" evidence="2">
    <location>
        <begin position="227"/>
        <end position="246"/>
    </location>
</feature>
<dbReference type="PANTHER" id="PTHR31600:SF2">
    <property type="entry name" value="GAMETE ENRICHED GENE 10 PROTEIN-RELATED"/>
    <property type="match status" value="1"/>
</dbReference>
<evidence type="ECO:0000256" key="2">
    <source>
        <dbReference type="SAM" id="Phobius"/>
    </source>
</evidence>
<dbReference type="EMBL" id="JAVFKY010000003">
    <property type="protein sequence ID" value="KAK5579196.1"/>
    <property type="molecule type" value="Genomic_DNA"/>
</dbReference>
<feature type="transmembrane region" description="Helical" evidence="2">
    <location>
        <begin position="136"/>
        <end position="160"/>
    </location>
</feature>
<feature type="transmembrane region" description="Helical" evidence="2">
    <location>
        <begin position="697"/>
        <end position="719"/>
    </location>
</feature>